<proteinExistence type="predicted"/>
<organism evidence="2">
    <name type="scientific">marine sediment metagenome</name>
    <dbReference type="NCBI Taxonomy" id="412755"/>
    <lineage>
        <taxon>unclassified sequences</taxon>
        <taxon>metagenomes</taxon>
        <taxon>ecological metagenomes</taxon>
    </lineage>
</organism>
<name>A0A0F9ADW5_9ZZZZ</name>
<dbReference type="EMBL" id="LAZR01046474">
    <property type="protein sequence ID" value="KKK96460.1"/>
    <property type="molecule type" value="Genomic_DNA"/>
</dbReference>
<sequence>MKRTLVVFVLIAVGFGTAGLLFAQTDEEHDRSIDAVLSEIRQEQNIGKNESIDPDKASEGLLEELR</sequence>
<gene>
    <name evidence="2" type="ORF">LCGC14_2662530</name>
</gene>
<evidence type="ECO:0000256" key="1">
    <source>
        <dbReference type="SAM" id="MobiDB-lite"/>
    </source>
</evidence>
<evidence type="ECO:0000313" key="2">
    <source>
        <dbReference type="EMBL" id="KKK96460.1"/>
    </source>
</evidence>
<protein>
    <submittedName>
        <fullName evidence="2">Uncharacterized protein</fullName>
    </submittedName>
</protein>
<feature type="compositionally biased region" description="Basic and acidic residues" evidence="1">
    <location>
        <begin position="50"/>
        <end position="66"/>
    </location>
</feature>
<feature type="region of interest" description="Disordered" evidence="1">
    <location>
        <begin position="46"/>
        <end position="66"/>
    </location>
</feature>
<accession>A0A0F9ADW5</accession>
<dbReference type="AlphaFoldDB" id="A0A0F9ADW5"/>
<reference evidence="2" key="1">
    <citation type="journal article" date="2015" name="Nature">
        <title>Complex archaea that bridge the gap between prokaryotes and eukaryotes.</title>
        <authorList>
            <person name="Spang A."/>
            <person name="Saw J.H."/>
            <person name="Jorgensen S.L."/>
            <person name="Zaremba-Niedzwiedzka K."/>
            <person name="Martijn J."/>
            <person name="Lind A.E."/>
            <person name="van Eijk R."/>
            <person name="Schleper C."/>
            <person name="Guy L."/>
            <person name="Ettema T.J."/>
        </authorList>
    </citation>
    <scope>NUCLEOTIDE SEQUENCE</scope>
</reference>
<comment type="caution">
    <text evidence="2">The sequence shown here is derived from an EMBL/GenBank/DDBJ whole genome shotgun (WGS) entry which is preliminary data.</text>
</comment>